<comment type="caution">
    <text evidence="7">The sequence shown here is derived from an EMBL/GenBank/DDBJ whole genome shotgun (WGS) entry which is preliminary data.</text>
</comment>
<dbReference type="GO" id="GO:0045017">
    <property type="term" value="P:glycerolipid biosynthetic process"/>
    <property type="evidence" value="ECO:0007669"/>
    <property type="project" value="InterPro"/>
</dbReference>
<dbReference type="InterPro" id="IPR050519">
    <property type="entry name" value="Glycosyltransf_28_UgtP"/>
</dbReference>
<dbReference type="PANTHER" id="PTHR43025:SF3">
    <property type="entry name" value="MONOGALACTOSYLDIACYLGLYCEROL SYNTHASE 1, CHLOROPLASTIC"/>
    <property type="match status" value="1"/>
</dbReference>
<evidence type="ECO:0000313" key="7">
    <source>
        <dbReference type="EMBL" id="TCK20503.1"/>
    </source>
</evidence>
<keyword evidence="3 7" id="KW-0808">Transferase</keyword>
<organism evidence="7 8">
    <name type="scientific">Pseudonocardia endophytica</name>
    <dbReference type="NCBI Taxonomy" id="401976"/>
    <lineage>
        <taxon>Bacteria</taxon>
        <taxon>Bacillati</taxon>
        <taxon>Actinomycetota</taxon>
        <taxon>Actinomycetes</taxon>
        <taxon>Pseudonocardiales</taxon>
        <taxon>Pseudonocardiaceae</taxon>
        <taxon>Pseudonocardia</taxon>
    </lineage>
</organism>
<feature type="domain" description="O-acyltransferase WSD1-like N-terminal" evidence="4">
    <location>
        <begin position="386"/>
        <end position="581"/>
    </location>
</feature>
<dbReference type="Pfam" id="PF03007">
    <property type="entry name" value="WS_DGAT_cat"/>
    <property type="match status" value="1"/>
</dbReference>
<dbReference type="SUPFAM" id="SSF53756">
    <property type="entry name" value="UDP-Glycosyltransferase/glycogen phosphorylase"/>
    <property type="match status" value="1"/>
</dbReference>
<keyword evidence="8" id="KW-1185">Reference proteome</keyword>
<dbReference type="GO" id="GO:0004144">
    <property type="term" value="F:diacylglycerol O-acyltransferase activity"/>
    <property type="evidence" value="ECO:0007669"/>
    <property type="project" value="InterPro"/>
</dbReference>
<sequence>MRPRTQASPAPVRTPAAVPAAGPGRLLLVTGSIGEGHHAAARAVEERARALWDGVEVVWTDTLADMGRGTAPAFRSIYAGCVRYLPWLYGLYHRLLRRVPPFRAATRAVIGAWSAPGLAAAVDRHRPDLVVATFPEGVTGLDRLRRRGRLPVAAAAVVADPAPHPLWIGPSLDLHLVSTAAGAEMLRRWAPEARVRVGAPPVARRFHPPDGDRAAGPPRVLVSCGSMAFGDVAGICRAVLDTGADVLVGTGRDPALRRRLERMAAGPALDVRDWIDDPAAAVRGCDVVVTNAGGATALEAIACTRPLLLVDPVPGHGEANALLLARAGLARLCRGPDELGAAVRELSRPDRHAAAVAALRAHLRSTDPDADVAALGRLRAPDGGRMRAQDAFFLDAATRRVPQQVGAVVVLDPGGVEARRLPRLLADLVRERAPGIDLLCRSLTDGRSPRWVRDPAPDPGRHVRAAPLTVGPDGRYRSVDDAATAFFGSALDPAVAWELAVAPEPATDRVAVLARAHHALGDGLVITDALVALLTDESAERPHGRARGVERPPRPLRWRRAARTLRGLWHLAAMPPAGRSPLTGTVRGPVHRRIGVDLDGPAVRAAARAHGVGTTALVLAVLAEALHRTFAEAGVPASRVRAMVPITTRTRAGADARATGNRMAVVPADLPTGPMPPHLRVAAVARAVHRAGTGGRPEAASAAVDAAGRLPRPLRGPVVRLVHGRRFFHLVASVMPGVRRTVHVGGRRVDAIRPVLPLAGGVGLAVGALHCGSRTCVGITADPDLVPLLDGLADRVRASLRDMGRS</sequence>
<evidence type="ECO:0000256" key="1">
    <source>
        <dbReference type="ARBA" id="ARBA00006962"/>
    </source>
</evidence>
<dbReference type="PANTHER" id="PTHR43025">
    <property type="entry name" value="MONOGALACTOSYLDIACYLGLYCEROL SYNTHASE"/>
    <property type="match status" value="1"/>
</dbReference>
<accession>A0A4R1HI36</accession>
<evidence type="ECO:0000259" key="5">
    <source>
        <dbReference type="Pfam" id="PF06925"/>
    </source>
</evidence>
<proteinExistence type="inferred from homology"/>
<evidence type="ECO:0000313" key="8">
    <source>
        <dbReference type="Proteomes" id="UP000295560"/>
    </source>
</evidence>
<dbReference type="Pfam" id="PF06974">
    <property type="entry name" value="WS_DGAT_C"/>
    <property type="match status" value="1"/>
</dbReference>
<keyword evidence="2" id="KW-0328">Glycosyltransferase</keyword>
<dbReference type="EMBL" id="SMFZ01000002">
    <property type="protein sequence ID" value="TCK20503.1"/>
    <property type="molecule type" value="Genomic_DNA"/>
</dbReference>
<gene>
    <name evidence="7" type="ORF">EV378_4462</name>
</gene>
<name>A0A4R1HI36_PSEEN</name>
<dbReference type="InterPro" id="IPR009695">
    <property type="entry name" value="Diacylglyc_glucosyltr_N"/>
</dbReference>
<dbReference type="Pfam" id="PF06925">
    <property type="entry name" value="MGDG_synth"/>
    <property type="match status" value="1"/>
</dbReference>
<dbReference type="GO" id="GO:0016758">
    <property type="term" value="F:hexosyltransferase activity"/>
    <property type="evidence" value="ECO:0007669"/>
    <property type="project" value="InterPro"/>
</dbReference>
<dbReference type="InterPro" id="IPR009721">
    <property type="entry name" value="O-acyltransferase_WSD1_C"/>
</dbReference>
<dbReference type="AlphaFoldDB" id="A0A4R1HI36"/>
<feature type="domain" description="Diacylglycerol glucosyltransferase N-terminal" evidence="5">
    <location>
        <begin position="37"/>
        <end position="182"/>
    </location>
</feature>
<evidence type="ECO:0000259" key="4">
    <source>
        <dbReference type="Pfam" id="PF03007"/>
    </source>
</evidence>
<dbReference type="Proteomes" id="UP000295560">
    <property type="component" value="Unassembled WGS sequence"/>
</dbReference>
<protein>
    <submittedName>
        <fullName evidence="7">UDP-N-acetylglucosamine:LPS N-acetylglucosamine transferase</fullName>
    </submittedName>
</protein>
<comment type="similarity">
    <text evidence="1">Belongs to the glycosyltransferase 28 family.</text>
</comment>
<feature type="domain" description="O-acyltransferase WSD1 C-terminal" evidence="6">
    <location>
        <begin position="660"/>
        <end position="803"/>
    </location>
</feature>
<dbReference type="OrthoDB" id="9810950at2"/>
<reference evidence="7 8" key="1">
    <citation type="submission" date="2019-03" db="EMBL/GenBank/DDBJ databases">
        <title>Sequencing the genomes of 1000 actinobacteria strains.</title>
        <authorList>
            <person name="Klenk H.-P."/>
        </authorList>
    </citation>
    <scope>NUCLEOTIDE SEQUENCE [LARGE SCALE GENOMIC DNA]</scope>
    <source>
        <strain evidence="7 8">DSM 44969</strain>
    </source>
</reference>
<evidence type="ECO:0000256" key="3">
    <source>
        <dbReference type="ARBA" id="ARBA00022679"/>
    </source>
</evidence>
<dbReference type="Gene3D" id="3.40.50.2000">
    <property type="entry name" value="Glycogen Phosphorylase B"/>
    <property type="match status" value="1"/>
</dbReference>
<evidence type="ECO:0000256" key="2">
    <source>
        <dbReference type="ARBA" id="ARBA00022676"/>
    </source>
</evidence>
<dbReference type="InterPro" id="IPR004255">
    <property type="entry name" value="O-acyltransferase_WSD1_N"/>
</dbReference>
<evidence type="ECO:0000259" key="6">
    <source>
        <dbReference type="Pfam" id="PF06974"/>
    </source>
</evidence>
<dbReference type="GO" id="GO:0016020">
    <property type="term" value="C:membrane"/>
    <property type="evidence" value="ECO:0007669"/>
    <property type="project" value="GOC"/>
</dbReference>
<dbReference type="GO" id="GO:0009247">
    <property type="term" value="P:glycolipid biosynthetic process"/>
    <property type="evidence" value="ECO:0007669"/>
    <property type="project" value="InterPro"/>
</dbReference>